<comment type="caution">
    <text evidence="1">The sequence shown here is derived from an EMBL/GenBank/DDBJ whole genome shotgun (WGS) entry which is preliminary data.</text>
</comment>
<dbReference type="AlphaFoldDB" id="A0AAW2CJT4"/>
<evidence type="ECO:0000313" key="2">
    <source>
        <dbReference type="Proteomes" id="UP001459277"/>
    </source>
</evidence>
<reference evidence="1 2" key="1">
    <citation type="submission" date="2024-01" db="EMBL/GenBank/DDBJ databases">
        <title>A telomere-to-telomere, gap-free genome of sweet tea (Lithocarpus litseifolius).</title>
        <authorList>
            <person name="Zhou J."/>
        </authorList>
    </citation>
    <scope>NUCLEOTIDE SEQUENCE [LARGE SCALE GENOMIC DNA]</scope>
    <source>
        <strain evidence="1">Zhou-2022a</strain>
        <tissue evidence="1">Leaf</tissue>
    </source>
</reference>
<evidence type="ECO:0000313" key="1">
    <source>
        <dbReference type="EMBL" id="KAK9996964.1"/>
    </source>
</evidence>
<dbReference type="EMBL" id="JAZDWU010000007">
    <property type="protein sequence ID" value="KAK9996964.1"/>
    <property type="molecule type" value="Genomic_DNA"/>
</dbReference>
<gene>
    <name evidence="1" type="ORF">SO802_021650</name>
</gene>
<protein>
    <submittedName>
        <fullName evidence="1">Uncharacterized protein</fullName>
    </submittedName>
</protein>
<sequence>MNSRLFRDIVLNSDWCYSECLYSLSSLLSLKTQASVRSAFANLPSEIQVCILGSKAMTEALDQWFRHFRILATIRHPNPNDSDHVNDALSMARWKAYFGSSLRVYERARHPFPGLLINYSDVSEDEEEDNQMNPH</sequence>
<keyword evidence="2" id="KW-1185">Reference proteome</keyword>
<name>A0AAW2CJT4_9ROSI</name>
<proteinExistence type="predicted"/>
<dbReference type="Proteomes" id="UP001459277">
    <property type="component" value="Unassembled WGS sequence"/>
</dbReference>
<organism evidence="1 2">
    <name type="scientific">Lithocarpus litseifolius</name>
    <dbReference type="NCBI Taxonomy" id="425828"/>
    <lineage>
        <taxon>Eukaryota</taxon>
        <taxon>Viridiplantae</taxon>
        <taxon>Streptophyta</taxon>
        <taxon>Embryophyta</taxon>
        <taxon>Tracheophyta</taxon>
        <taxon>Spermatophyta</taxon>
        <taxon>Magnoliopsida</taxon>
        <taxon>eudicotyledons</taxon>
        <taxon>Gunneridae</taxon>
        <taxon>Pentapetalae</taxon>
        <taxon>rosids</taxon>
        <taxon>fabids</taxon>
        <taxon>Fagales</taxon>
        <taxon>Fagaceae</taxon>
        <taxon>Lithocarpus</taxon>
    </lineage>
</organism>
<accession>A0AAW2CJT4</accession>